<dbReference type="GO" id="GO:0051782">
    <property type="term" value="P:negative regulation of cell division"/>
    <property type="evidence" value="ECO:0007669"/>
    <property type="project" value="TreeGrafter"/>
</dbReference>
<dbReference type="GO" id="GO:0009898">
    <property type="term" value="C:cytoplasmic side of plasma membrane"/>
    <property type="evidence" value="ECO:0007669"/>
    <property type="project" value="TreeGrafter"/>
</dbReference>
<comment type="caution">
    <text evidence="2">The sequence shown here is derived from an EMBL/GenBank/DDBJ whole genome shotgun (WGS) entry which is preliminary data.</text>
</comment>
<accession>A0A841Q8Y2</accession>
<proteinExistence type="predicted"/>
<evidence type="ECO:0000313" key="3">
    <source>
        <dbReference type="Proteomes" id="UP000581688"/>
    </source>
</evidence>
<dbReference type="GO" id="GO:0016887">
    <property type="term" value="F:ATP hydrolysis activity"/>
    <property type="evidence" value="ECO:0007669"/>
    <property type="project" value="TreeGrafter"/>
</dbReference>
<dbReference type="RefSeq" id="WP_174497581.1">
    <property type="nucleotide sequence ID" value="NZ_CADDWK010000016.1"/>
</dbReference>
<keyword evidence="3" id="KW-1185">Reference proteome</keyword>
<sequence>MTSNQIEQQSYKQKRGEMIAVCSAKGGVGRTLLSVNLAVALFKKNISISILDGDFQFGDVGLAMDLQSTFTIKDVMEEFDSLDEYSLASYLCSHDSGVKVLPAPDRPEYADLVTGDALNKIIDLMLVQHDYVICDTGVGLSDQTIQLIEKADQILLVTNLEMATLKNTKSMLETLDMLGYRDKVQLIINRATMESVIQATDAADILGEDDPLYIPNEFQVASQSLNIGIPFVMNQGKTELAKSIFKMAEKLTSRREISTIKPKSPSLFSKLFSRNEKEGTVK</sequence>
<dbReference type="Pfam" id="PF13614">
    <property type="entry name" value="AAA_31"/>
    <property type="match status" value="1"/>
</dbReference>
<evidence type="ECO:0000259" key="1">
    <source>
        <dbReference type="Pfam" id="PF13614"/>
    </source>
</evidence>
<dbReference type="InterPro" id="IPR050625">
    <property type="entry name" value="ParA/MinD_ATPase"/>
</dbReference>
<protein>
    <submittedName>
        <fullName evidence="2">Pilus assembly protein CpaE</fullName>
    </submittedName>
</protein>
<dbReference type="PANTHER" id="PTHR43384">
    <property type="entry name" value="SEPTUM SITE-DETERMINING PROTEIN MIND HOMOLOG, CHLOROPLASTIC-RELATED"/>
    <property type="match status" value="1"/>
</dbReference>
<dbReference type="AlphaFoldDB" id="A0A841Q8Y2"/>
<gene>
    <name evidence="2" type="ORF">HNQ94_003604</name>
</gene>
<organism evidence="2 3">
    <name type="scientific">Salirhabdus euzebyi</name>
    <dbReference type="NCBI Taxonomy" id="394506"/>
    <lineage>
        <taxon>Bacteria</taxon>
        <taxon>Bacillati</taxon>
        <taxon>Bacillota</taxon>
        <taxon>Bacilli</taxon>
        <taxon>Bacillales</taxon>
        <taxon>Bacillaceae</taxon>
        <taxon>Salirhabdus</taxon>
    </lineage>
</organism>
<dbReference type="Proteomes" id="UP000581688">
    <property type="component" value="Unassembled WGS sequence"/>
</dbReference>
<feature type="domain" description="AAA" evidence="1">
    <location>
        <begin position="17"/>
        <end position="181"/>
    </location>
</feature>
<dbReference type="SUPFAM" id="SSF52540">
    <property type="entry name" value="P-loop containing nucleoside triphosphate hydrolases"/>
    <property type="match status" value="1"/>
</dbReference>
<dbReference type="GO" id="GO:0005829">
    <property type="term" value="C:cytosol"/>
    <property type="evidence" value="ECO:0007669"/>
    <property type="project" value="TreeGrafter"/>
</dbReference>
<evidence type="ECO:0000313" key="2">
    <source>
        <dbReference type="EMBL" id="MBB6455109.1"/>
    </source>
</evidence>
<name>A0A841Q8Y2_9BACI</name>
<dbReference type="PANTHER" id="PTHR43384:SF13">
    <property type="entry name" value="SLR0110 PROTEIN"/>
    <property type="match status" value="1"/>
</dbReference>
<dbReference type="EMBL" id="JACHGH010000015">
    <property type="protein sequence ID" value="MBB6455109.1"/>
    <property type="molecule type" value="Genomic_DNA"/>
</dbReference>
<dbReference type="Gene3D" id="3.40.50.300">
    <property type="entry name" value="P-loop containing nucleotide triphosphate hydrolases"/>
    <property type="match status" value="1"/>
</dbReference>
<dbReference type="GO" id="GO:0005524">
    <property type="term" value="F:ATP binding"/>
    <property type="evidence" value="ECO:0007669"/>
    <property type="project" value="TreeGrafter"/>
</dbReference>
<dbReference type="InterPro" id="IPR027417">
    <property type="entry name" value="P-loop_NTPase"/>
</dbReference>
<reference evidence="2 3" key="1">
    <citation type="submission" date="2020-08" db="EMBL/GenBank/DDBJ databases">
        <title>Genomic Encyclopedia of Type Strains, Phase IV (KMG-IV): sequencing the most valuable type-strain genomes for metagenomic binning, comparative biology and taxonomic classification.</title>
        <authorList>
            <person name="Goeker M."/>
        </authorList>
    </citation>
    <scope>NUCLEOTIDE SEQUENCE [LARGE SCALE GENOMIC DNA]</scope>
    <source>
        <strain evidence="2 3">DSM 19612</strain>
    </source>
</reference>
<dbReference type="InterPro" id="IPR025669">
    <property type="entry name" value="AAA_dom"/>
</dbReference>